<evidence type="ECO:0008006" key="3">
    <source>
        <dbReference type="Google" id="ProtNLM"/>
    </source>
</evidence>
<dbReference type="EMBL" id="JXLP01000001">
    <property type="protein sequence ID" value="KIL80339.1"/>
    <property type="molecule type" value="Genomic_DNA"/>
</dbReference>
<organism evidence="1 2">
    <name type="scientific">Bacillus badius</name>
    <dbReference type="NCBI Taxonomy" id="1455"/>
    <lineage>
        <taxon>Bacteria</taxon>
        <taxon>Bacillati</taxon>
        <taxon>Bacillota</taxon>
        <taxon>Bacilli</taxon>
        <taxon>Bacillales</taxon>
        <taxon>Bacillaceae</taxon>
        <taxon>Pseudobacillus</taxon>
    </lineage>
</organism>
<reference evidence="1 2" key="1">
    <citation type="submission" date="2015-01" db="EMBL/GenBank/DDBJ databases">
        <title>Genome Assembly of Bacillus badius MTCC 1458.</title>
        <authorList>
            <person name="Verma A."/>
            <person name="Khatri I."/>
            <person name="Mual P."/>
            <person name="Subramanian S."/>
            <person name="Krishnamurthi S."/>
        </authorList>
    </citation>
    <scope>NUCLEOTIDE SEQUENCE [LARGE SCALE GENOMIC DNA]</scope>
    <source>
        <strain evidence="1 2">MTCC 1458</strain>
    </source>
</reference>
<keyword evidence="2" id="KW-1185">Reference proteome</keyword>
<accession>A0ABR5B046</accession>
<comment type="caution">
    <text evidence="1">The sequence shown here is derived from an EMBL/GenBank/DDBJ whole genome shotgun (WGS) entry which is preliminary data.</text>
</comment>
<sequence>MLGRGRKTNEEGTSAVKKQLIQRRQKAYHLAFAGTNSRSLSGKIFKIERILPLPLSILTISSYNIERIE</sequence>
<gene>
    <name evidence="1" type="ORF">SD77_0187</name>
</gene>
<name>A0ABR5B046_BACBA</name>
<protein>
    <recommendedName>
        <fullName evidence="3">Ribose 5-phosphate isomerase B</fullName>
    </recommendedName>
</protein>
<evidence type="ECO:0000313" key="1">
    <source>
        <dbReference type="EMBL" id="KIL80339.1"/>
    </source>
</evidence>
<dbReference type="Proteomes" id="UP000031982">
    <property type="component" value="Unassembled WGS sequence"/>
</dbReference>
<proteinExistence type="predicted"/>
<evidence type="ECO:0000313" key="2">
    <source>
        <dbReference type="Proteomes" id="UP000031982"/>
    </source>
</evidence>